<evidence type="ECO:0000256" key="1">
    <source>
        <dbReference type="ARBA" id="ARBA00007401"/>
    </source>
</evidence>
<name>A0A9X2XSL9_9BACT</name>
<dbReference type="InterPro" id="IPR006104">
    <property type="entry name" value="Glyco_hydro_2_N"/>
</dbReference>
<reference evidence="9" key="1">
    <citation type="submission" date="2022-09" db="EMBL/GenBank/DDBJ databases">
        <authorList>
            <person name="Yuan C."/>
            <person name="Ke Z."/>
        </authorList>
    </citation>
    <scope>NUCLEOTIDE SEQUENCE</scope>
    <source>
        <strain evidence="9">LB-8</strain>
    </source>
</reference>
<dbReference type="InterPro" id="IPR036156">
    <property type="entry name" value="Beta-gal/glucu_dom_sf"/>
</dbReference>
<dbReference type="Proteomes" id="UP001155483">
    <property type="component" value="Unassembled WGS sequence"/>
</dbReference>
<feature type="region of interest" description="Disordered" evidence="4">
    <location>
        <begin position="1023"/>
        <end position="1043"/>
    </location>
</feature>
<keyword evidence="3" id="KW-0326">Glycosidase</keyword>
<dbReference type="InterPro" id="IPR013783">
    <property type="entry name" value="Ig-like_fold"/>
</dbReference>
<comment type="caution">
    <text evidence="9">The sequence shown here is derived from an EMBL/GenBank/DDBJ whole genome shotgun (WGS) entry which is preliminary data.</text>
</comment>
<evidence type="ECO:0000259" key="8">
    <source>
        <dbReference type="Pfam" id="PF02837"/>
    </source>
</evidence>
<dbReference type="EMBL" id="JAOTIF010000001">
    <property type="protein sequence ID" value="MCU7547980.1"/>
    <property type="molecule type" value="Genomic_DNA"/>
</dbReference>
<feature type="domain" description="Glycoside hydrolase family 2 catalytic" evidence="7">
    <location>
        <begin position="339"/>
        <end position="497"/>
    </location>
</feature>
<dbReference type="Pfam" id="PF02837">
    <property type="entry name" value="Glyco_hydro_2_N"/>
    <property type="match status" value="1"/>
</dbReference>
<feature type="domain" description="Glycoside hydrolase family 2 immunoglobulin-like beta-sandwich" evidence="6">
    <location>
        <begin position="222"/>
        <end position="329"/>
    </location>
</feature>
<dbReference type="SUPFAM" id="SSF49303">
    <property type="entry name" value="beta-Galactosidase/glucuronidase domain"/>
    <property type="match status" value="1"/>
</dbReference>
<evidence type="ECO:0000259" key="6">
    <source>
        <dbReference type="Pfam" id="PF00703"/>
    </source>
</evidence>
<feature type="signal peptide" evidence="5">
    <location>
        <begin position="1"/>
        <end position="25"/>
    </location>
</feature>
<dbReference type="Gene3D" id="2.60.120.260">
    <property type="entry name" value="Galactose-binding domain-like"/>
    <property type="match status" value="1"/>
</dbReference>
<dbReference type="Pfam" id="PF02836">
    <property type="entry name" value="Glyco_hydro_2_C"/>
    <property type="match status" value="1"/>
</dbReference>
<dbReference type="GO" id="GO:0005975">
    <property type="term" value="P:carbohydrate metabolic process"/>
    <property type="evidence" value="ECO:0007669"/>
    <property type="project" value="InterPro"/>
</dbReference>
<feature type="chain" id="PRO_5040885008" description="Beta-glycosidase" evidence="5">
    <location>
        <begin position="26"/>
        <end position="1043"/>
    </location>
</feature>
<organism evidence="9 10">
    <name type="scientific">Paraflavisolibacter caeni</name>
    <dbReference type="NCBI Taxonomy" id="2982496"/>
    <lineage>
        <taxon>Bacteria</taxon>
        <taxon>Pseudomonadati</taxon>
        <taxon>Bacteroidota</taxon>
        <taxon>Chitinophagia</taxon>
        <taxon>Chitinophagales</taxon>
        <taxon>Chitinophagaceae</taxon>
        <taxon>Paraflavisolibacter</taxon>
    </lineage>
</organism>
<sequence length="1043" mass="116810">MMFLKKIQTKTICLLLSFISLNVSAQQGRIVKNISGNNWKLWLDTAAQWKNDVLYTPPVAIQKLPVNKPTGGWAALQSANGKMVHLPATVEEFYWGNNGNPFGVSGNYLGVSWFTTKVALPATLKGKRITLQFESVRFRAEVFVNQKLVGYDLVNSTPFEVDITDAVVYGKENEVAVRITDPNGNFDWRDSQNFMWGAYRTQPTHGFGGITGKVQLVATDKAYISDIFVKNKPKENEVDVAVTTENVSGQPVNGALLIQIKEAKGAQKMVFQKQYSVQNVADGSNTQTFTIALNDAKLWSVDDPNLYVLTATLKSGSSIDTLNKRFGFRWFEVRDVAGDKQYYLNGNRIVLRTSISWGFWPINGITPSDKLAKKQIMVAKSIGLNMLNFHRTIGQQIVLDYADELGLLYFEEPGGNQYPADRFNATDSLGKMQASYYFTVRNEKLFRMIRRDRNHPSLVIYNMHNERGAQPQEQDRQQMLAAHKLDETRIITYNSSNGDIKMGPDPRFKLHLLPYDFTFRDYGWFDQHHAGGPGTYHDNLYSSPTKYLRYTDHKDEIIYYGEEGAIGAPPRLELIRDDILKRGKDIGWESDAYLKWYEAYDNFLKTKGFSKAFPSVDALTKAMGNVAYYYQGRAIENIRINNIVDGYAVNGWESMKLENHSGIVDNYRNPKGDVNLIARYNQPLYVAVKMNRKVLAIGDTTVVDLFIVNEKDVKGDFELNVKATDGGGKVVWSKTVPVKVSGGIKYGELLTQGLMFVPSSEGYTTITAELKRGNRTVATGDDQLFAVRLDATGVPAMGMVADTSGVLTNFLQSAGVNNFKEFKDGRPEGKYLVVGAFEPQQTGNPLVTEILEWVNEGNTLIVVGNIEKWATFLGRKEVIDYRGLKELGTTWYGGNYFVKQHPLFAGLPQNCVFNWEYQCFATYNKNRLGLRIFNGETIVGCVSDHKQEVYSALSVIPHGRRKVILSALDLFSCLKDVKMEKKAEGDGENAAMTTFNTSQKNAANVVGLQLLLNMLKYAEQAKSLPSPPKADSASAAEPVANKH</sequence>
<dbReference type="InterPro" id="IPR017853">
    <property type="entry name" value="GH"/>
</dbReference>
<dbReference type="Gene3D" id="3.20.20.80">
    <property type="entry name" value="Glycosidases"/>
    <property type="match status" value="1"/>
</dbReference>
<dbReference type="AlphaFoldDB" id="A0A9X2XSL9"/>
<evidence type="ECO:0000256" key="5">
    <source>
        <dbReference type="SAM" id="SignalP"/>
    </source>
</evidence>
<proteinExistence type="inferred from homology"/>
<accession>A0A9X2XSL9</accession>
<comment type="similarity">
    <text evidence="1">Belongs to the glycosyl hydrolase 2 family.</text>
</comment>
<reference evidence="9" key="2">
    <citation type="submission" date="2023-04" db="EMBL/GenBank/DDBJ databases">
        <title>Paracnuella aquatica gen. nov., sp. nov., a member of the family Chitinophagaceae isolated from a hot spring.</title>
        <authorList>
            <person name="Wang C."/>
        </authorList>
    </citation>
    <scope>NUCLEOTIDE SEQUENCE</scope>
    <source>
        <strain evidence="9">LB-8</strain>
    </source>
</reference>
<evidence type="ECO:0000313" key="9">
    <source>
        <dbReference type="EMBL" id="MCU7547980.1"/>
    </source>
</evidence>
<dbReference type="Pfam" id="PF00703">
    <property type="entry name" value="Glyco_hydro_2"/>
    <property type="match status" value="1"/>
</dbReference>
<dbReference type="GO" id="GO:0004553">
    <property type="term" value="F:hydrolase activity, hydrolyzing O-glycosyl compounds"/>
    <property type="evidence" value="ECO:0007669"/>
    <property type="project" value="InterPro"/>
</dbReference>
<evidence type="ECO:0000256" key="4">
    <source>
        <dbReference type="SAM" id="MobiDB-lite"/>
    </source>
</evidence>
<dbReference type="SUPFAM" id="SSF51445">
    <property type="entry name" value="(Trans)glycosidases"/>
    <property type="match status" value="1"/>
</dbReference>
<dbReference type="InterPro" id="IPR008979">
    <property type="entry name" value="Galactose-bd-like_sf"/>
</dbReference>
<keyword evidence="10" id="KW-1185">Reference proteome</keyword>
<evidence type="ECO:0000313" key="10">
    <source>
        <dbReference type="Proteomes" id="UP001155483"/>
    </source>
</evidence>
<dbReference type="InterPro" id="IPR006102">
    <property type="entry name" value="Ig-like_GH2"/>
</dbReference>
<evidence type="ECO:0000256" key="3">
    <source>
        <dbReference type="ARBA" id="ARBA00023295"/>
    </source>
</evidence>
<dbReference type="SUPFAM" id="SSF49785">
    <property type="entry name" value="Galactose-binding domain-like"/>
    <property type="match status" value="1"/>
</dbReference>
<evidence type="ECO:0000259" key="7">
    <source>
        <dbReference type="Pfam" id="PF02836"/>
    </source>
</evidence>
<feature type="domain" description="Glycosyl hydrolases family 2 sugar binding" evidence="8">
    <location>
        <begin position="107"/>
        <end position="192"/>
    </location>
</feature>
<dbReference type="PANTHER" id="PTHR42732">
    <property type="entry name" value="BETA-GALACTOSIDASE"/>
    <property type="match status" value="1"/>
</dbReference>
<gene>
    <name evidence="9" type="ORF">OCK74_02590</name>
</gene>
<evidence type="ECO:0000256" key="2">
    <source>
        <dbReference type="ARBA" id="ARBA00022801"/>
    </source>
</evidence>
<keyword evidence="2" id="KW-0378">Hydrolase</keyword>
<dbReference type="PANTHER" id="PTHR42732:SF2">
    <property type="entry name" value="BETA-MANNOSIDASE"/>
    <property type="match status" value="1"/>
</dbReference>
<protein>
    <recommendedName>
        <fullName evidence="11">Beta-glycosidase</fullName>
    </recommendedName>
</protein>
<dbReference type="InterPro" id="IPR051913">
    <property type="entry name" value="GH2_Domain-Containing"/>
</dbReference>
<evidence type="ECO:0008006" key="11">
    <source>
        <dbReference type="Google" id="ProtNLM"/>
    </source>
</evidence>
<keyword evidence="5" id="KW-0732">Signal</keyword>
<dbReference type="Gene3D" id="2.60.40.10">
    <property type="entry name" value="Immunoglobulins"/>
    <property type="match status" value="1"/>
</dbReference>
<dbReference type="InterPro" id="IPR006103">
    <property type="entry name" value="Glyco_hydro_2_cat"/>
</dbReference>